<evidence type="ECO:0000313" key="8">
    <source>
        <dbReference type="EMBL" id="MBO0608767.1"/>
    </source>
</evidence>
<dbReference type="Proteomes" id="UP000664617">
    <property type="component" value="Unassembled WGS sequence"/>
</dbReference>
<proteinExistence type="inferred from homology"/>
<dbReference type="RefSeq" id="WP_207274704.1">
    <property type="nucleotide sequence ID" value="NZ_JAFMPK010000027.1"/>
</dbReference>
<evidence type="ECO:0000256" key="2">
    <source>
        <dbReference type="ARBA" id="ARBA00006706"/>
    </source>
</evidence>
<keyword evidence="4" id="KW-0479">Metal-binding</keyword>
<comment type="similarity">
    <text evidence="2 6">Belongs to the FPP/GGPP synthase family.</text>
</comment>
<accession>A0ABS3I6Z3</accession>
<dbReference type="Pfam" id="PF00348">
    <property type="entry name" value="polyprenyl_synt"/>
    <property type="match status" value="1"/>
</dbReference>
<evidence type="ECO:0000313" key="9">
    <source>
        <dbReference type="Proteomes" id="UP000664617"/>
    </source>
</evidence>
<keyword evidence="5" id="KW-0460">Magnesium</keyword>
<dbReference type="InterPro" id="IPR000092">
    <property type="entry name" value="Polyprenyl_synt"/>
</dbReference>
<dbReference type="InterPro" id="IPR008949">
    <property type="entry name" value="Isoprenoid_synthase_dom_sf"/>
</dbReference>
<dbReference type="PANTHER" id="PTHR12001">
    <property type="entry name" value="GERANYLGERANYL PYROPHOSPHATE SYNTHASE"/>
    <property type="match status" value="1"/>
</dbReference>
<comment type="caution">
    <text evidence="8">The sequence shown here is derived from an EMBL/GenBank/DDBJ whole genome shotgun (WGS) entry which is preliminary data.</text>
</comment>
<evidence type="ECO:0000256" key="1">
    <source>
        <dbReference type="ARBA" id="ARBA00001946"/>
    </source>
</evidence>
<dbReference type="PROSITE" id="PS00444">
    <property type="entry name" value="POLYPRENYL_SYNTHASE_2"/>
    <property type="match status" value="1"/>
</dbReference>
<dbReference type="EMBL" id="JAFMPK010000027">
    <property type="protein sequence ID" value="MBO0608767.1"/>
    <property type="molecule type" value="Genomic_DNA"/>
</dbReference>
<dbReference type="SUPFAM" id="SSF48576">
    <property type="entry name" value="Terpenoid synthases"/>
    <property type="match status" value="2"/>
</dbReference>
<evidence type="ECO:0000256" key="6">
    <source>
        <dbReference type="RuleBase" id="RU004466"/>
    </source>
</evidence>
<evidence type="ECO:0000256" key="7">
    <source>
        <dbReference type="SAM" id="MobiDB-lite"/>
    </source>
</evidence>
<feature type="region of interest" description="Disordered" evidence="7">
    <location>
        <begin position="279"/>
        <end position="313"/>
    </location>
</feature>
<gene>
    <name evidence="8" type="ORF">J0911_06950</name>
</gene>
<feature type="compositionally biased region" description="Low complexity" evidence="7">
    <location>
        <begin position="303"/>
        <end position="313"/>
    </location>
</feature>
<keyword evidence="9" id="KW-1185">Reference proteome</keyword>
<evidence type="ECO:0000256" key="5">
    <source>
        <dbReference type="ARBA" id="ARBA00022842"/>
    </source>
</evidence>
<evidence type="ECO:0000256" key="3">
    <source>
        <dbReference type="ARBA" id="ARBA00022679"/>
    </source>
</evidence>
<name>A0ABS3I6Z3_9MICO</name>
<dbReference type="PANTHER" id="PTHR12001:SF69">
    <property type="entry name" value="ALL TRANS-POLYPRENYL-DIPHOSPHATE SYNTHASE PDSS1"/>
    <property type="match status" value="1"/>
</dbReference>
<organism evidence="8 9">
    <name type="scientific">Myceligenerans salitolerans</name>
    <dbReference type="NCBI Taxonomy" id="1230528"/>
    <lineage>
        <taxon>Bacteria</taxon>
        <taxon>Bacillati</taxon>
        <taxon>Actinomycetota</taxon>
        <taxon>Actinomycetes</taxon>
        <taxon>Micrococcales</taxon>
        <taxon>Promicromonosporaceae</taxon>
        <taxon>Myceligenerans</taxon>
    </lineage>
</organism>
<dbReference type="InterPro" id="IPR033749">
    <property type="entry name" value="Polyprenyl_synt_CS"/>
</dbReference>
<reference evidence="9" key="2">
    <citation type="submission" date="2023-07" db="EMBL/GenBank/DDBJ databases">
        <title>Myceligenerans salitolerans sp. nov., a halotolerant actinomycete isolated from a salt lake in Xinjiang, China.</title>
        <authorList>
            <person name="Guan T."/>
        </authorList>
    </citation>
    <scope>NUCLEOTIDE SEQUENCE [LARGE SCALE GENOMIC DNA]</scope>
    <source>
        <strain evidence="9">XHU 5031</strain>
    </source>
</reference>
<keyword evidence="3 6" id="KW-0808">Transferase</keyword>
<dbReference type="SFLD" id="SFLDS00005">
    <property type="entry name" value="Isoprenoid_Synthase_Type_I"/>
    <property type="match status" value="1"/>
</dbReference>
<protein>
    <submittedName>
        <fullName evidence="8">Polyprenyl synthetase family protein</fullName>
    </submittedName>
</protein>
<dbReference type="SFLD" id="SFLDG01017">
    <property type="entry name" value="Polyprenyl_Transferase_Like"/>
    <property type="match status" value="1"/>
</dbReference>
<evidence type="ECO:0000256" key="4">
    <source>
        <dbReference type="ARBA" id="ARBA00022723"/>
    </source>
</evidence>
<sequence length="388" mass="40269">MTSAPHETDAAAAALHDSAAAAPALGFPVQDTELANRLADRLTEVDRALDAAVSQADALADDVSRHLVDAGGKRFRPLLTLLCGELGDGTRSELIDAAIVVELTQVASLYHDDVMDSAPVRRGAPSVHSVWGNSVAILVGDMLFARASQLVAELGPEAVLIQSRTFERMCLGQLHETTGPDKGEDAVSHYLKVLSDKTASLLATSARLGAMFGGAPTEQVEAVAAYGEKVGVAFQLADDVLDIASDGSVSGKTPGTDLREHVPTMPALLLRKRVADAQGLADGDGRTPGPGDPAVGGREDDAPAVPAAPGPGTTADAALLADLEGDLSSDRALADVVRRLREHEVLAETRELARTWAQEAADELAPLPEGPVKDALTEFAAAVANRTV</sequence>
<dbReference type="Gene3D" id="1.10.600.10">
    <property type="entry name" value="Farnesyl Diphosphate Synthase"/>
    <property type="match status" value="1"/>
</dbReference>
<dbReference type="CDD" id="cd00685">
    <property type="entry name" value="Trans_IPPS_HT"/>
    <property type="match status" value="1"/>
</dbReference>
<reference evidence="8 9" key="1">
    <citation type="submission" date="2021-03" db="EMBL/GenBank/DDBJ databases">
        <authorList>
            <person name="Xin L."/>
        </authorList>
    </citation>
    <scope>NUCLEOTIDE SEQUENCE [LARGE SCALE GENOMIC DNA]</scope>
    <source>
        <strain evidence="8 9">XHU 5031</strain>
    </source>
</reference>
<comment type="cofactor">
    <cofactor evidence="1">
        <name>Mg(2+)</name>
        <dbReference type="ChEBI" id="CHEBI:18420"/>
    </cofactor>
</comment>